<organism evidence="1 2">
    <name type="scientific">Albula glossodonta</name>
    <name type="common">roundjaw bonefish</name>
    <dbReference type="NCBI Taxonomy" id="121402"/>
    <lineage>
        <taxon>Eukaryota</taxon>
        <taxon>Metazoa</taxon>
        <taxon>Chordata</taxon>
        <taxon>Craniata</taxon>
        <taxon>Vertebrata</taxon>
        <taxon>Euteleostomi</taxon>
        <taxon>Actinopterygii</taxon>
        <taxon>Neopterygii</taxon>
        <taxon>Teleostei</taxon>
        <taxon>Albuliformes</taxon>
        <taxon>Albulidae</taxon>
        <taxon>Albula</taxon>
    </lineage>
</organism>
<proteinExistence type="predicted"/>
<dbReference type="Proteomes" id="UP000824540">
    <property type="component" value="Unassembled WGS sequence"/>
</dbReference>
<keyword evidence="2" id="KW-1185">Reference proteome</keyword>
<dbReference type="AlphaFoldDB" id="A0A8T2PRE3"/>
<evidence type="ECO:0000313" key="2">
    <source>
        <dbReference type="Proteomes" id="UP000824540"/>
    </source>
</evidence>
<sequence length="142" mass="15211">MVVLSIPYPRHRGNQGMRSILHVEVPDLDRQVVARHQVSAAVAELHVRDGGDDLGKKGAEMQVLTICGQQELCGVLLGQPADLVDLLLDLQALQAMFLPSATSSSMAPFTCEKHHCTSLPPPPTPAGKNISKTLISSANKNL</sequence>
<gene>
    <name evidence="1" type="ORF">JZ751_012081</name>
</gene>
<comment type="caution">
    <text evidence="1">The sequence shown here is derived from an EMBL/GenBank/DDBJ whole genome shotgun (WGS) entry which is preliminary data.</text>
</comment>
<reference evidence="1" key="1">
    <citation type="thesis" date="2021" institute="BYU ScholarsArchive" country="Provo, UT, USA">
        <title>Applications of and Algorithms for Genome Assembly and Genomic Analyses with an Emphasis on Marine Teleosts.</title>
        <authorList>
            <person name="Pickett B.D."/>
        </authorList>
    </citation>
    <scope>NUCLEOTIDE SEQUENCE</scope>
    <source>
        <strain evidence="1">HI-2016</strain>
    </source>
</reference>
<accession>A0A8T2PRE3</accession>
<name>A0A8T2PRE3_9TELE</name>
<protein>
    <submittedName>
        <fullName evidence="1">Uncharacterized protein</fullName>
    </submittedName>
</protein>
<evidence type="ECO:0000313" key="1">
    <source>
        <dbReference type="EMBL" id="KAG9353957.1"/>
    </source>
</evidence>
<dbReference type="EMBL" id="JAFBMS010000003">
    <property type="protein sequence ID" value="KAG9353957.1"/>
    <property type="molecule type" value="Genomic_DNA"/>
</dbReference>